<dbReference type="AlphaFoldDB" id="A0A5C3F6F9"/>
<evidence type="ECO:0008006" key="4">
    <source>
        <dbReference type="Google" id="ProtNLM"/>
    </source>
</evidence>
<evidence type="ECO:0000313" key="3">
    <source>
        <dbReference type="Proteomes" id="UP000323386"/>
    </source>
</evidence>
<name>A0A5C3F6F9_9BASI</name>
<keyword evidence="3" id="KW-1185">Reference proteome</keyword>
<feature type="compositionally biased region" description="Polar residues" evidence="1">
    <location>
        <begin position="82"/>
        <end position="91"/>
    </location>
</feature>
<sequence length="409" mass="43827">MSTRRPNRDGQAFHNAEPDSSLPPPPPYVPVDRTNSSANQSQAQALAQQQAARQQYAPPPGPPPGVTPPAVGQHTGRPLVSSPRNSQSSYDPSAPAAPGRPTNPFADPSSLQGAYPPMQPSQAAPPASSQQQHHASPQQGSYGMPSGPATAGYGGYGGPSAGPSSGAGAAPRRQGSIAEHARKMSADMANLNLASPAEGGGAVRRASTIREDPLELLKDFDTIFVLAAKYDRDGVDVYFLNNDRAIENCTDPREVLRVFDSIEPEGATPTGMRLEILLLDYLDRIEEYKERLSRGQNPGPEPKKRNYIVITDGSPTDDPEDVIVACARRLDRANMPLSQIGIQFLQVGDDAEATEALQDLDDALSKEHGIRDMVDTVTYSSMALNADLIIKALLGGINRRLDRKKERRA</sequence>
<dbReference type="SUPFAM" id="SSF53300">
    <property type="entry name" value="vWA-like"/>
    <property type="match status" value="1"/>
</dbReference>
<feature type="region of interest" description="Disordered" evidence="1">
    <location>
        <begin position="291"/>
        <end position="312"/>
    </location>
</feature>
<gene>
    <name evidence="2" type="ORF">PSFLO_04737</name>
</gene>
<dbReference type="EMBL" id="OOIP01000013">
    <property type="protein sequence ID" value="SPO39257.1"/>
    <property type="molecule type" value="Genomic_DNA"/>
</dbReference>
<feature type="compositionally biased region" description="Pro residues" evidence="1">
    <location>
        <begin position="57"/>
        <end position="67"/>
    </location>
</feature>
<dbReference type="PANTHER" id="PTHR34706:SF1">
    <property type="entry name" value="VWFA DOMAIN-CONTAINING PROTEIN"/>
    <property type="match status" value="1"/>
</dbReference>
<dbReference type="OrthoDB" id="2142040at2759"/>
<dbReference type="InterPro" id="IPR036465">
    <property type="entry name" value="vWFA_dom_sf"/>
</dbReference>
<evidence type="ECO:0000256" key="1">
    <source>
        <dbReference type="SAM" id="MobiDB-lite"/>
    </source>
</evidence>
<dbReference type="Gene3D" id="3.40.50.410">
    <property type="entry name" value="von Willebrand factor, type A domain"/>
    <property type="match status" value="1"/>
</dbReference>
<dbReference type="Proteomes" id="UP000323386">
    <property type="component" value="Unassembled WGS sequence"/>
</dbReference>
<accession>A0A5C3F6F9</accession>
<reference evidence="2 3" key="1">
    <citation type="submission" date="2018-03" db="EMBL/GenBank/DDBJ databases">
        <authorList>
            <person name="Guldener U."/>
        </authorList>
    </citation>
    <scope>NUCLEOTIDE SEQUENCE [LARGE SCALE GENOMIC DNA]</scope>
    <source>
        <strain evidence="2 3">DAOM196992</strain>
    </source>
</reference>
<feature type="compositionally biased region" description="Low complexity" evidence="1">
    <location>
        <begin position="120"/>
        <end position="151"/>
    </location>
</feature>
<protein>
    <recommendedName>
        <fullName evidence="4">VWFA domain-containing protein</fullName>
    </recommendedName>
</protein>
<evidence type="ECO:0000313" key="2">
    <source>
        <dbReference type="EMBL" id="SPO39257.1"/>
    </source>
</evidence>
<feature type="compositionally biased region" description="Low complexity" evidence="1">
    <location>
        <begin position="38"/>
        <end position="56"/>
    </location>
</feature>
<proteinExistence type="predicted"/>
<dbReference type="PANTHER" id="PTHR34706">
    <property type="entry name" value="SLR1338 PROTEIN"/>
    <property type="match status" value="1"/>
</dbReference>
<organism evidence="2 3">
    <name type="scientific">Pseudozyma flocculosa</name>
    <dbReference type="NCBI Taxonomy" id="84751"/>
    <lineage>
        <taxon>Eukaryota</taxon>
        <taxon>Fungi</taxon>
        <taxon>Dikarya</taxon>
        <taxon>Basidiomycota</taxon>
        <taxon>Ustilaginomycotina</taxon>
        <taxon>Ustilaginomycetes</taxon>
        <taxon>Ustilaginales</taxon>
        <taxon>Ustilaginaceae</taxon>
        <taxon>Pseudozyma</taxon>
    </lineage>
</organism>
<feature type="compositionally biased region" description="Low complexity" evidence="1">
    <location>
        <begin position="161"/>
        <end position="171"/>
    </location>
</feature>
<feature type="region of interest" description="Disordered" evidence="1">
    <location>
        <begin position="1"/>
        <end position="176"/>
    </location>
</feature>